<dbReference type="InterPro" id="IPR006145">
    <property type="entry name" value="PsdUridine_synth_RsuA/RluA"/>
</dbReference>
<name>A0A9P1FZS1_9DINO</name>
<feature type="non-terminal residue" evidence="3">
    <location>
        <position position="643"/>
    </location>
</feature>
<comment type="caution">
    <text evidence="3">The sequence shown here is derived from an EMBL/GenBank/DDBJ whole genome shotgun (WGS) entry which is preliminary data.</text>
</comment>
<evidence type="ECO:0000256" key="1">
    <source>
        <dbReference type="ARBA" id="ARBA00010876"/>
    </source>
</evidence>
<dbReference type="Pfam" id="PF00849">
    <property type="entry name" value="PseudoU_synth_2"/>
    <property type="match status" value="1"/>
</dbReference>
<evidence type="ECO:0000313" key="3">
    <source>
        <dbReference type="EMBL" id="CAI3994191.1"/>
    </source>
</evidence>
<dbReference type="EMBL" id="CAMXCT010001921">
    <property type="protein sequence ID" value="CAI3994191.1"/>
    <property type="molecule type" value="Genomic_DNA"/>
</dbReference>
<keyword evidence="4" id="KW-0346">Stress response</keyword>
<dbReference type="GO" id="GO:0009982">
    <property type="term" value="F:pseudouridine synthase activity"/>
    <property type="evidence" value="ECO:0007669"/>
    <property type="project" value="InterPro"/>
</dbReference>
<dbReference type="AlphaFoldDB" id="A0A9P1FZS1"/>
<dbReference type="Proteomes" id="UP001152797">
    <property type="component" value="Unassembled WGS sequence"/>
</dbReference>
<evidence type="ECO:0000313" key="5">
    <source>
        <dbReference type="Proteomes" id="UP001152797"/>
    </source>
</evidence>
<comment type="similarity">
    <text evidence="1">Belongs to the pseudouridine synthase RluA family.</text>
</comment>
<reference evidence="4 5" key="2">
    <citation type="submission" date="2024-05" db="EMBL/GenBank/DDBJ databases">
        <authorList>
            <person name="Chen Y."/>
            <person name="Shah S."/>
            <person name="Dougan E. K."/>
            <person name="Thang M."/>
            <person name="Chan C."/>
        </authorList>
    </citation>
    <scope>NUCLEOTIDE SEQUENCE [LARGE SCALE GENOMIC DNA]</scope>
</reference>
<dbReference type="InterPro" id="IPR020103">
    <property type="entry name" value="PsdUridine_synth_cat_dom_sf"/>
</dbReference>
<evidence type="ECO:0000313" key="4">
    <source>
        <dbReference type="EMBL" id="CAL4781503.1"/>
    </source>
</evidence>
<protein>
    <submittedName>
        <fullName evidence="4">Heat shock protein 75 kDa, mitochondrial</fullName>
    </submittedName>
</protein>
<dbReference type="EMBL" id="CAMXCT020001921">
    <property type="protein sequence ID" value="CAL1147566.1"/>
    <property type="molecule type" value="Genomic_DNA"/>
</dbReference>
<dbReference type="InterPro" id="IPR050188">
    <property type="entry name" value="RluA_PseudoU_synthase"/>
</dbReference>
<keyword evidence="5" id="KW-1185">Reference proteome</keyword>
<dbReference type="GO" id="GO:0000455">
    <property type="term" value="P:enzyme-directed rRNA pseudouridine synthesis"/>
    <property type="evidence" value="ECO:0007669"/>
    <property type="project" value="TreeGrafter"/>
</dbReference>
<gene>
    <name evidence="3" type="ORF">C1SCF055_LOCUS20860</name>
</gene>
<organism evidence="3">
    <name type="scientific">Cladocopium goreaui</name>
    <dbReference type="NCBI Taxonomy" id="2562237"/>
    <lineage>
        <taxon>Eukaryota</taxon>
        <taxon>Sar</taxon>
        <taxon>Alveolata</taxon>
        <taxon>Dinophyceae</taxon>
        <taxon>Suessiales</taxon>
        <taxon>Symbiodiniaceae</taxon>
        <taxon>Cladocopium</taxon>
    </lineage>
</organism>
<dbReference type="Gene3D" id="3.30.2350.10">
    <property type="entry name" value="Pseudouridine synthase"/>
    <property type="match status" value="1"/>
</dbReference>
<dbReference type="SUPFAM" id="SSF55120">
    <property type="entry name" value="Pseudouridine synthase"/>
    <property type="match status" value="1"/>
</dbReference>
<dbReference type="OrthoDB" id="418349at2759"/>
<dbReference type="PANTHER" id="PTHR21600:SF44">
    <property type="entry name" value="RIBOSOMAL LARGE SUBUNIT PSEUDOURIDINE SYNTHASE D"/>
    <property type="match status" value="1"/>
</dbReference>
<dbReference type="EMBL" id="CAMXCT030001921">
    <property type="protein sequence ID" value="CAL4781503.1"/>
    <property type="molecule type" value="Genomic_DNA"/>
</dbReference>
<feature type="domain" description="Pseudouridine synthase RsuA/RluA-like" evidence="2">
    <location>
        <begin position="241"/>
        <end position="392"/>
    </location>
</feature>
<dbReference type="CDD" id="cd02869">
    <property type="entry name" value="PseudoU_synth_RluA_like"/>
    <property type="match status" value="1"/>
</dbReference>
<dbReference type="GO" id="GO:0003723">
    <property type="term" value="F:RNA binding"/>
    <property type="evidence" value="ECO:0007669"/>
    <property type="project" value="InterPro"/>
</dbReference>
<sequence>ETSVNAAISACEVCGQRKRALFLLHTSELTLCRRSGTAFLWALARLQVDDAEVVHAALVEAVAELKGSLDGEALTRLGAKTLRGISRFWWSLSMLGARPLQPSAIKAVATVPQSYWQLFTPQELLMSTWGAIDAPEVLWPIQEEWTRRLAGKDLALTTWLSQKDYILGSLWACSFAGQVRSDFLAAVKGSMRSAGRLLDEDNPAPAHFAAATSPREPKGPLETMETPQLLRFEEEQLLIFKPTGWEVEDPDGEQSLGRFLLQHVGRRPIFRDPRATFGFLHRLDVPSSGLILAASSYAAYFDLRLQLAQGLILRDYLVLCHGFQSARNARVIAAAVSWNPGTMAPSRAGRGKPSGSRLQCLGMGYIGAAAVSLLAVRILTGRRHQIRVHLAHVGCPTVNDALYTSASVHAMDQQFCRRNMLHRHHLSFTDHQGMVQDFTVPLPPEMAEPMRQISPKDPGSLERLRTALRRGLKGGGWYVLSFNKGMKILLDALLVVSGFKLHDGELGTEGQVQGLSCFVWVMLTEYWATTLDVVPERRPVVAAHRFSADLRAWGHNRMASIERANALRKERDENALGSFPARPRPSSAPWGPSARAARARAALKTYPIMRVIDTIPTRYLPPPLAKTQPRHMHEMVEGQPVIP</sequence>
<evidence type="ECO:0000259" key="2">
    <source>
        <dbReference type="Pfam" id="PF00849"/>
    </source>
</evidence>
<proteinExistence type="inferred from homology"/>
<dbReference type="PANTHER" id="PTHR21600">
    <property type="entry name" value="MITOCHONDRIAL RNA PSEUDOURIDINE SYNTHASE"/>
    <property type="match status" value="1"/>
</dbReference>
<reference evidence="3" key="1">
    <citation type="submission" date="2022-10" db="EMBL/GenBank/DDBJ databases">
        <authorList>
            <person name="Chen Y."/>
            <person name="Dougan E. K."/>
            <person name="Chan C."/>
            <person name="Rhodes N."/>
            <person name="Thang M."/>
        </authorList>
    </citation>
    <scope>NUCLEOTIDE SEQUENCE</scope>
</reference>
<accession>A0A9P1FZS1</accession>